<dbReference type="GO" id="GO:0016020">
    <property type="term" value="C:membrane"/>
    <property type="evidence" value="ECO:0007669"/>
    <property type="project" value="UniProtKB-SubCell"/>
</dbReference>
<evidence type="ECO:0000256" key="5">
    <source>
        <dbReference type="ARBA" id="ARBA00023224"/>
    </source>
</evidence>
<dbReference type="InterPro" id="IPR029151">
    <property type="entry name" value="Sensor-like_sf"/>
</dbReference>
<proteinExistence type="inferred from homology"/>
<dbReference type="GO" id="GO:0006935">
    <property type="term" value="P:chemotaxis"/>
    <property type="evidence" value="ECO:0007669"/>
    <property type="project" value="InterPro"/>
</dbReference>
<reference evidence="11 12" key="1">
    <citation type="submission" date="2019-12" db="EMBL/GenBank/DDBJ databases">
        <title>Complete genome sequence of Pseudomonas stutzeri.</title>
        <authorList>
            <person name="Lim S.R."/>
            <person name="Kim J.H."/>
        </authorList>
    </citation>
    <scope>NUCLEOTIDE SEQUENCE [LARGE SCALE GENOMIC DNA]</scope>
    <source>
        <strain evidence="11 12">PM101005</strain>
    </source>
</reference>
<keyword evidence="5 7" id="KW-0807">Transducer</keyword>
<evidence type="ECO:0000256" key="3">
    <source>
        <dbReference type="ARBA" id="ARBA00022989"/>
    </source>
</evidence>
<accession>A0A6I6LM21</accession>
<dbReference type="InterPro" id="IPR003660">
    <property type="entry name" value="HAMP_dom"/>
</dbReference>
<dbReference type="InterPro" id="IPR004089">
    <property type="entry name" value="MCPsignal_dom"/>
</dbReference>
<feature type="domain" description="Methyl-accepting transducer" evidence="9">
    <location>
        <begin position="380"/>
        <end position="616"/>
    </location>
</feature>
<dbReference type="InterPro" id="IPR004090">
    <property type="entry name" value="Chemotax_Me-accpt_rcpt"/>
</dbReference>
<dbReference type="PANTHER" id="PTHR32089">
    <property type="entry name" value="METHYL-ACCEPTING CHEMOTAXIS PROTEIN MCPB"/>
    <property type="match status" value="1"/>
</dbReference>
<sequence length="651" mass="69114">MFGTRPGIAGQLGIALSAILAVVITASSLFALRSLSHSTDQAHRQHLASEAKLLADQLATFHATLKTSTQRLATLFERRFESGLILDASSGGTEPSLYLNGERLNGTFTLVDEFTSLTGGAATLFARTGDDFVRVTTSVKKQDGSRAVGTLLERKHPGYSRLIEGQSYVGRATLFGRQYMNQYTPVRDAAGTVIAVLYVGFDYTDTQRDQFDSLSAFRIGKGGSLAVRDEGGQWLVEPAGATDLDALTRAADQSDAAGGFQWSQGNGRFVSMVAPVPGDDWQVVATLPQHEIDELAWSVGGRLAFGSVLALLLAVVASIVLLRHKLRPLGRLVDQAQAFGEGRLSVRMAVDRKDEIGLLSASFNRMAESLGGTVSQVRDSSSDVTRRADQLNTLAAGTEHRSAEQSSQIDTMVSAIEEFSATAQSIADSMQRTEQLTTENVAQTRRGTESMRAASDALSQIARSLGTTGDVVNGLGERSQQIGGIIGVISGIAEQTNLLALNAAIEAARAGEQGRGFAVVADEVRSLAARTSQATREISEMISAVQEETSRAMTAIAGGNRLMQDGLTLNQTVGDALSMIENQAVSTLDQIADIARATHEQSSTASLLSQNLQSIAQDNAANRSAGAELAGTARELKRLAETLDSGVKRFS</sequence>
<comment type="similarity">
    <text evidence="6">Belongs to the methyl-accepting chemotaxis (MCP) protein family.</text>
</comment>
<dbReference type="PRINTS" id="PR00260">
    <property type="entry name" value="CHEMTRNSDUCR"/>
</dbReference>
<keyword evidence="4 8" id="KW-0472">Membrane</keyword>
<evidence type="ECO:0000259" key="10">
    <source>
        <dbReference type="PROSITE" id="PS50885"/>
    </source>
</evidence>
<evidence type="ECO:0000256" key="8">
    <source>
        <dbReference type="SAM" id="Phobius"/>
    </source>
</evidence>
<dbReference type="Pfam" id="PF00672">
    <property type="entry name" value="HAMP"/>
    <property type="match status" value="1"/>
</dbReference>
<dbReference type="SMART" id="SM00283">
    <property type="entry name" value="MA"/>
    <property type="match status" value="1"/>
</dbReference>
<keyword evidence="3 8" id="KW-1133">Transmembrane helix</keyword>
<evidence type="ECO:0000256" key="7">
    <source>
        <dbReference type="PROSITE-ProRule" id="PRU00284"/>
    </source>
</evidence>
<evidence type="ECO:0000256" key="1">
    <source>
        <dbReference type="ARBA" id="ARBA00004141"/>
    </source>
</evidence>
<dbReference type="Proteomes" id="UP000438983">
    <property type="component" value="Chromosome"/>
</dbReference>
<dbReference type="AlphaFoldDB" id="A0A6I6LM21"/>
<dbReference type="SUPFAM" id="SSF103190">
    <property type="entry name" value="Sensory domain-like"/>
    <property type="match status" value="1"/>
</dbReference>
<evidence type="ECO:0000313" key="12">
    <source>
        <dbReference type="Proteomes" id="UP000438983"/>
    </source>
</evidence>
<name>A0A6I6LM21_STUST</name>
<dbReference type="Gene3D" id="1.10.287.950">
    <property type="entry name" value="Methyl-accepting chemotaxis protein"/>
    <property type="match status" value="1"/>
</dbReference>
<dbReference type="PROSITE" id="PS50885">
    <property type="entry name" value="HAMP"/>
    <property type="match status" value="1"/>
</dbReference>
<dbReference type="EMBL" id="CP046902">
    <property type="protein sequence ID" value="QGZ31538.1"/>
    <property type="molecule type" value="Genomic_DNA"/>
</dbReference>
<dbReference type="GO" id="GO:0004888">
    <property type="term" value="F:transmembrane signaling receptor activity"/>
    <property type="evidence" value="ECO:0007669"/>
    <property type="project" value="InterPro"/>
</dbReference>
<dbReference type="SUPFAM" id="SSF58104">
    <property type="entry name" value="Methyl-accepting chemotaxis protein (MCP) signaling domain"/>
    <property type="match status" value="1"/>
</dbReference>
<evidence type="ECO:0000256" key="4">
    <source>
        <dbReference type="ARBA" id="ARBA00023136"/>
    </source>
</evidence>
<dbReference type="FunFam" id="1.10.287.950:FF:000001">
    <property type="entry name" value="Methyl-accepting chemotaxis sensory transducer"/>
    <property type="match status" value="1"/>
</dbReference>
<feature type="transmembrane region" description="Helical" evidence="8">
    <location>
        <begin position="12"/>
        <end position="32"/>
    </location>
</feature>
<dbReference type="Pfam" id="PF17201">
    <property type="entry name" value="Cache_3-Cache_2"/>
    <property type="match status" value="1"/>
</dbReference>
<dbReference type="OrthoDB" id="9763018at2"/>
<comment type="subcellular location">
    <subcellularLocation>
        <location evidence="1">Membrane</location>
        <topology evidence="1">Multi-pass membrane protein</topology>
    </subcellularLocation>
</comment>
<dbReference type="PROSITE" id="PS50111">
    <property type="entry name" value="CHEMOTAXIS_TRANSDUC_2"/>
    <property type="match status" value="1"/>
</dbReference>
<keyword evidence="2 8" id="KW-0812">Transmembrane</keyword>
<organism evidence="11 12">
    <name type="scientific">Stutzerimonas stutzeri</name>
    <name type="common">Pseudomonas stutzeri</name>
    <dbReference type="NCBI Taxonomy" id="316"/>
    <lineage>
        <taxon>Bacteria</taxon>
        <taxon>Pseudomonadati</taxon>
        <taxon>Pseudomonadota</taxon>
        <taxon>Gammaproteobacteria</taxon>
        <taxon>Pseudomonadales</taxon>
        <taxon>Pseudomonadaceae</taxon>
        <taxon>Stutzerimonas</taxon>
    </lineage>
</organism>
<evidence type="ECO:0000313" key="11">
    <source>
        <dbReference type="EMBL" id="QGZ31538.1"/>
    </source>
</evidence>
<dbReference type="SMART" id="SM00304">
    <property type="entry name" value="HAMP"/>
    <property type="match status" value="1"/>
</dbReference>
<dbReference type="CDD" id="cd06225">
    <property type="entry name" value="HAMP"/>
    <property type="match status" value="1"/>
</dbReference>
<dbReference type="InterPro" id="IPR033462">
    <property type="entry name" value="Cache_3-Cache_2"/>
</dbReference>
<protein>
    <submittedName>
        <fullName evidence="11">HAMP domain-containing protein</fullName>
    </submittedName>
</protein>
<dbReference type="Pfam" id="PF00015">
    <property type="entry name" value="MCPsignal"/>
    <property type="match status" value="1"/>
</dbReference>
<feature type="domain" description="HAMP" evidence="10">
    <location>
        <begin position="323"/>
        <end position="375"/>
    </location>
</feature>
<dbReference type="CDD" id="cd11386">
    <property type="entry name" value="MCP_signal"/>
    <property type="match status" value="1"/>
</dbReference>
<dbReference type="PANTHER" id="PTHR32089:SF112">
    <property type="entry name" value="LYSOZYME-LIKE PROTEIN-RELATED"/>
    <property type="match status" value="1"/>
</dbReference>
<gene>
    <name evidence="11" type="ORF">GQA94_16260</name>
</gene>
<evidence type="ECO:0000259" key="9">
    <source>
        <dbReference type="PROSITE" id="PS50111"/>
    </source>
</evidence>
<feature type="transmembrane region" description="Helical" evidence="8">
    <location>
        <begin position="303"/>
        <end position="322"/>
    </location>
</feature>
<evidence type="ECO:0000256" key="2">
    <source>
        <dbReference type="ARBA" id="ARBA00022692"/>
    </source>
</evidence>
<evidence type="ECO:0000256" key="6">
    <source>
        <dbReference type="ARBA" id="ARBA00029447"/>
    </source>
</evidence>
<dbReference type="RefSeq" id="WP_158188999.1">
    <property type="nucleotide sequence ID" value="NZ_CP046902.1"/>
</dbReference>
<dbReference type="GO" id="GO:0007165">
    <property type="term" value="P:signal transduction"/>
    <property type="evidence" value="ECO:0007669"/>
    <property type="project" value="UniProtKB-KW"/>
</dbReference>